<gene>
    <name evidence="7" type="ORF">TRIUR3_32248</name>
</gene>
<evidence type="ECO:0000259" key="6">
    <source>
        <dbReference type="Pfam" id="PF14379"/>
    </source>
</evidence>
<dbReference type="PANTHER" id="PTHR31499:SF49">
    <property type="entry name" value="PROTEIN PHOSPHATE STARVATION RESPONSE 1-LIKE ISOFORM X1"/>
    <property type="match status" value="1"/>
</dbReference>
<feature type="region of interest" description="Disordered" evidence="5">
    <location>
        <begin position="92"/>
        <end position="129"/>
    </location>
</feature>
<keyword evidence="1" id="KW-0805">Transcription regulation</keyword>
<dbReference type="EMBL" id="KD061228">
    <property type="protein sequence ID" value="EMS64082.1"/>
    <property type="molecule type" value="Genomic_DNA"/>
</dbReference>
<protein>
    <submittedName>
        <fullName evidence="7">Myb family transcription factor APL</fullName>
    </submittedName>
</protein>
<dbReference type="AlphaFoldDB" id="M7ZVH2"/>
<evidence type="ECO:0000313" key="7">
    <source>
        <dbReference type="EMBL" id="EMS64082.1"/>
    </source>
</evidence>
<dbReference type="Gene3D" id="1.10.10.60">
    <property type="entry name" value="Homeodomain-like"/>
    <property type="match status" value="1"/>
</dbReference>
<proteinExistence type="predicted"/>
<dbReference type="GO" id="GO:0003700">
    <property type="term" value="F:DNA-binding transcription factor activity"/>
    <property type="evidence" value="ECO:0007669"/>
    <property type="project" value="InterPro"/>
</dbReference>
<dbReference type="GO" id="GO:0003677">
    <property type="term" value="F:DNA binding"/>
    <property type="evidence" value="ECO:0007669"/>
    <property type="project" value="UniProtKB-KW"/>
</dbReference>
<keyword evidence="4" id="KW-0539">Nucleus</keyword>
<reference evidence="7" key="1">
    <citation type="journal article" date="2013" name="Nature">
        <title>Draft genome of the wheat A-genome progenitor Triticum urartu.</title>
        <authorList>
            <person name="Ling H.Q."/>
            <person name="Zhao S."/>
            <person name="Liu D."/>
            <person name="Wang J."/>
            <person name="Sun H."/>
            <person name="Zhang C."/>
            <person name="Fan H."/>
            <person name="Li D."/>
            <person name="Dong L."/>
            <person name="Tao Y."/>
            <person name="Gao C."/>
            <person name="Wu H."/>
            <person name="Li Y."/>
            <person name="Cui Y."/>
            <person name="Guo X."/>
            <person name="Zheng S."/>
            <person name="Wang B."/>
            <person name="Yu K."/>
            <person name="Liang Q."/>
            <person name="Yang W."/>
            <person name="Lou X."/>
            <person name="Chen J."/>
            <person name="Feng M."/>
            <person name="Jian J."/>
            <person name="Zhang X."/>
            <person name="Luo G."/>
            <person name="Jiang Y."/>
            <person name="Liu J."/>
            <person name="Wang Z."/>
            <person name="Sha Y."/>
            <person name="Zhang B."/>
            <person name="Wu H."/>
            <person name="Tang D."/>
            <person name="Shen Q."/>
            <person name="Xue P."/>
            <person name="Zou S."/>
            <person name="Wang X."/>
            <person name="Liu X."/>
            <person name="Wang F."/>
            <person name="Yang Y."/>
            <person name="An X."/>
            <person name="Dong Z."/>
            <person name="Zhang K."/>
            <person name="Zhang X."/>
            <person name="Luo M.C."/>
            <person name="Dvorak J."/>
            <person name="Tong Y."/>
            <person name="Wang J."/>
            <person name="Yang H."/>
            <person name="Li Z."/>
            <person name="Wang D."/>
            <person name="Zhang A."/>
            <person name="Wang J."/>
        </authorList>
    </citation>
    <scope>NUCLEOTIDE SEQUENCE</scope>
</reference>
<accession>M7ZVH2</accession>
<evidence type="ECO:0000256" key="4">
    <source>
        <dbReference type="ARBA" id="ARBA00023242"/>
    </source>
</evidence>
<keyword evidence="2" id="KW-0238">DNA-binding</keyword>
<evidence type="ECO:0000256" key="3">
    <source>
        <dbReference type="ARBA" id="ARBA00023163"/>
    </source>
</evidence>
<keyword evidence="3" id="KW-0804">Transcription</keyword>
<dbReference type="InterPro" id="IPR025756">
    <property type="entry name" value="Myb_CC_LHEQLE"/>
</dbReference>
<feature type="compositionally biased region" description="Basic and acidic residues" evidence="5">
    <location>
        <begin position="93"/>
        <end position="129"/>
    </location>
</feature>
<organism evidence="7">
    <name type="scientific">Triticum urartu</name>
    <name type="common">Red wild einkorn</name>
    <name type="synonym">Crithodium urartu</name>
    <dbReference type="NCBI Taxonomy" id="4572"/>
    <lineage>
        <taxon>Eukaryota</taxon>
        <taxon>Viridiplantae</taxon>
        <taxon>Streptophyta</taxon>
        <taxon>Embryophyta</taxon>
        <taxon>Tracheophyta</taxon>
        <taxon>Spermatophyta</taxon>
        <taxon>Magnoliopsida</taxon>
        <taxon>Liliopsida</taxon>
        <taxon>Poales</taxon>
        <taxon>Poaceae</taxon>
        <taxon>BOP clade</taxon>
        <taxon>Pooideae</taxon>
        <taxon>Triticodae</taxon>
        <taxon>Triticeae</taxon>
        <taxon>Triticinae</taxon>
        <taxon>Triticum</taxon>
    </lineage>
</organism>
<dbReference type="Pfam" id="PF14379">
    <property type="entry name" value="Myb_CC_LHEQLE"/>
    <property type="match status" value="1"/>
</dbReference>
<dbReference type="InterPro" id="IPR046955">
    <property type="entry name" value="PHR1-like"/>
</dbReference>
<evidence type="ECO:0000256" key="2">
    <source>
        <dbReference type="ARBA" id="ARBA00023125"/>
    </source>
</evidence>
<dbReference type="InterPro" id="IPR009057">
    <property type="entry name" value="Homeodomain-like_sf"/>
</dbReference>
<dbReference type="eggNOG" id="ENOG502RX3S">
    <property type="taxonomic scope" value="Eukaryota"/>
</dbReference>
<sequence>MAKGLASGCEPAYARVRVAGSEHGRQNKIAGIDRARRAAKYPTTGNRRHRDWWNGHPIHGKVHVVPREQRARLPIPLADVCLDAMWNAAGDGGLHKSPGELERERGAEGNKPRLEKGRRREGGNRREKGEELFVGSFAFGDEGGEGLCPSPPPPPFLAGEQQEEEMFPPGLIHHRADGPGPSEVPRSGGAPSLVLTADPKPRLRWTADLHERFVDAVAQLGGPESETLPPPPLPRFSPLSGSSGMAIGGQCVLAGWEFSFLVGATLIAWVLGVIANAAYPVKRSAFPLYPFPLNTDFLFLSKDWDTSESVISEATPKTILRTMGVKGLTLFHLKSHLQKYRMGKQTGKETPEQSKDVWTRFIVCYKEPLSANFLKGSYLLDAQGGMSLSPRVSTQDAKESQEVKEALRAQMEMQRSLHEQVEVQKHVDIRMDAYTTYINTLLEKACKIVSEQFASSGFSVSDQSLPELSSGGVMCGTATDALSSSVFHQLSVSSINMHSPGGKPSPSGMEGQLLLQSKLDGRKSMTDAALTTMLGAPDPSHGGGARAVDLHLEAQA</sequence>
<dbReference type="STRING" id="4572.M7ZVH2"/>
<feature type="domain" description="MYB-CC type transcription factor LHEQLE-containing" evidence="6">
    <location>
        <begin position="402"/>
        <end position="447"/>
    </location>
</feature>
<name>M7ZVH2_TRIUA</name>
<dbReference type="InterPro" id="IPR006447">
    <property type="entry name" value="Myb_dom_plants"/>
</dbReference>
<dbReference type="PANTHER" id="PTHR31499">
    <property type="entry name" value="MYB FAMILY TRANSCRIPTION FACTOR PHL11"/>
    <property type="match status" value="1"/>
</dbReference>
<evidence type="ECO:0000256" key="5">
    <source>
        <dbReference type="SAM" id="MobiDB-lite"/>
    </source>
</evidence>
<dbReference type="SUPFAM" id="SSF46689">
    <property type="entry name" value="Homeodomain-like"/>
    <property type="match status" value="1"/>
</dbReference>
<evidence type="ECO:0000256" key="1">
    <source>
        <dbReference type="ARBA" id="ARBA00023015"/>
    </source>
</evidence>
<dbReference type="NCBIfam" id="TIGR01557">
    <property type="entry name" value="myb_SHAQKYF"/>
    <property type="match status" value="1"/>
</dbReference>